<dbReference type="Proteomes" id="UP000035065">
    <property type="component" value="Unassembled WGS sequence"/>
</dbReference>
<keyword evidence="3" id="KW-0520">NAD</keyword>
<evidence type="ECO:0000256" key="1">
    <source>
        <dbReference type="ARBA" id="ARBA00006484"/>
    </source>
</evidence>
<dbReference type="PRINTS" id="PR00080">
    <property type="entry name" value="SDRFAMILY"/>
</dbReference>
<comment type="caution">
    <text evidence="4">The sequence shown here is derived from an EMBL/GenBank/DDBJ whole genome shotgun (WGS) entry which is preliminary data.</text>
</comment>
<dbReference type="PANTHER" id="PTHR42760:SF133">
    <property type="entry name" value="3-OXOACYL-[ACYL-CARRIER-PROTEIN] REDUCTASE"/>
    <property type="match status" value="1"/>
</dbReference>
<organism evidence="4 5">
    <name type="scientific">Gordonia neofelifaecis NRRL B-59395</name>
    <dbReference type="NCBI Taxonomy" id="644548"/>
    <lineage>
        <taxon>Bacteria</taxon>
        <taxon>Bacillati</taxon>
        <taxon>Actinomycetota</taxon>
        <taxon>Actinomycetes</taxon>
        <taxon>Mycobacteriales</taxon>
        <taxon>Gordoniaceae</taxon>
        <taxon>Gordonia</taxon>
    </lineage>
</organism>
<accession>F1YGX1</accession>
<dbReference type="RefSeq" id="WP_009678345.1">
    <property type="nucleotide sequence ID" value="NZ_AEUD01000003.1"/>
</dbReference>
<dbReference type="AlphaFoldDB" id="F1YGX1"/>
<dbReference type="eggNOG" id="COG1028">
    <property type="taxonomic scope" value="Bacteria"/>
</dbReference>
<evidence type="ECO:0000313" key="5">
    <source>
        <dbReference type="Proteomes" id="UP000035065"/>
    </source>
</evidence>
<gene>
    <name evidence="4" type="ORF">SCNU_05446</name>
</gene>
<dbReference type="STRING" id="644548.SCNU_05446"/>
<dbReference type="PROSITE" id="PS00061">
    <property type="entry name" value="ADH_SHORT"/>
    <property type="match status" value="1"/>
</dbReference>
<reference evidence="4 5" key="1">
    <citation type="journal article" date="2011" name="J. Bacteriol.">
        <title>Draft Genome Sequence of Gordonia neofelifaecis NRRL B-59395, a Cholesterol-Degrading Actinomycete.</title>
        <authorList>
            <person name="Ge F."/>
            <person name="Li W."/>
            <person name="Chen G."/>
            <person name="Liu Y."/>
            <person name="Zhang G."/>
            <person name="Yong B."/>
            <person name="Wang Q."/>
            <person name="Wang N."/>
            <person name="Huang Z."/>
            <person name="Li W."/>
            <person name="Wang J."/>
            <person name="Wu C."/>
            <person name="Xie Q."/>
            <person name="Liu G."/>
        </authorList>
    </citation>
    <scope>NUCLEOTIDE SEQUENCE [LARGE SCALE GENOMIC DNA]</scope>
    <source>
        <strain evidence="4 5">NRRL B-59395</strain>
    </source>
</reference>
<dbReference type="EMBL" id="AEUD01000003">
    <property type="protein sequence ID" value="EGD56269.1"/>
    <property type="molecule type" value="Genomic_DNA"/>
</dbReference>
<dbReference type="Gene3D" id="3.40.50.720">
    <property type="entry name" value="NAD(P)-binding Rossmann-like Domain"/>
    <property type="match status" value="1"/>
</dbReference>
<evidence type="ECO:0000256" key="2">
    <source>
        <dbReference type="ARBA" id="ARBA00023002"/>
    </source>
</evidence>
<dbReference type="CDD" id="cd05233">
    <property type="entry name" value="SDR_c"/>
    <property type="match status" value="1"/>
</dbReference>
<dbReference type="NCBIfam" id="TIGR03971">
    <property type="entry name" value="SDR_subfam_1"/>
    <property type="match status" value="1"/>
</dbReference>
<dbReference type="SUPFAM" id="SSF51735">
    <property type="entry name" value="NAD(P)-binding Rossmann-fold domains"/>
    <property type="match status" value="1"/>
</dbReference>
<comment type="similarity">
    <text evidence="1">Belongs to the short-chain dehydrogenases/reductases (SDR) family.</text>
</comment>
<dbReference type="PRINTS" id="PR00081">
    <property type="entry name" value="GDHRDH"/>
</dbReference>
<dbReference type="PANTHER" id="PTHR42760">
    <property type="entry name" value="SHORT-CHAIN DEHYDROGENASES/REDUCTASES FAMILY MEMBER"/>
    <property type="match status" value="1"/>
</dbReference>
<evidence type="ECO:0000313" key="4">
    <source>
        <dbReference type="EMBL" id="EGD56269.1"/>
    </source>
</evidence>
<evidence type="ECO:0000256" key="3">
    <source>
        <dbReference type="ARBA" id="ARBA00023027"/>
    </source>
</evidence>
<keyword evidence="5" id="KW-1185">Reference proteome</keyword>
<dbReference type="Pfam" id="PF13561">
    <property type="entry name" value="adh_short_C2"/>
    <property type="match status" value="1"/>
</dbReference>
<keyword evidence="2" id="KW-0560">Oxidoreductase</keyword>
<dbReference type="InterPro" id="IPR020904">
    <property type="entry name" value="Sc_DH/Rdtase_CS"/>
</dbReference>
<proteinExistence type="inferred from homology"/>
<dbReference type="InterPro" id="IPR023985">
    <property type="entry name" value="SDR_subfam_1"/>
</dbReference>
<dbReference type="InterPro" id="IPR036291">
    <property type="entry name" value="NAD(P)-bd_dom_sf"/>
</dbReference>
<protein>
    <submittedName>
        <fullName evidence="4">Short chain dehydrogenase</fullName>
    </submittedName>
</protein>
<dbReference type="GO" id="GO:0016616">
    <property type="term" value="F:oxidoreductase activity, acting on the CH-OH group of donors, NAD or NADP as acceptor"/>
    <property type="evidence" value="ECO:0007669"/>
    <property type="project" value="TreeGrafter"/>
</dbReference>
<dbReference type="FunFam" id="3.40.50.720:FF:000084">
    <property type="entry name" value="Short-chain dehydrogenase reductase"/>
    <property type="match status" value="1"/>
</dbReference>
<name>F1YGX1_9ACTN</name>
<sequence length="269" mass="27886">MTRMSGKTVLITGAAKGMGRAHAVRLAEEGADVLLMDVPGEESETELAATARLVEGTGRRAVVGVADIRDFEAVESAVKAGVSVLGPLDVVVANAGICDNPGDSWTIDEEIWNRSIDVNVTGTWHTVKAGVAALNPAGGSVIIVSSTASIKAVPGASHYTAAKHAITGLSKTLANELGGRSIRVNTIHPGAVATAMTINPATFARLRPDLESPTEADAAEALSRRMLLPVPWVEAVDVSNAVLFLASDESRYVTGLQMVIDAGQTQKVA</sequence>
<dbReference type="InterPro" id="IPR002347">
    <property type="entry name" value="SDR_fam"/>
</dbReference>